<reference evidence="3" key="1">
    <citation type="journal article" date="2023" name="Mol. Phylogenet. Evol.">
        <title>Genome-scale phylogeny and comparative genomics of the fungal order Sordariales.</title>
        <authorList>
            <person name="Hensen N."/>
            <person name="Bonometti L."/>
            <person name="Westerberg I."/>
            <person name="Brannstrom I.O."/>
            <person name="Guillou S."/>
            <person name="Cros-Aarteil S."/>
            <person name="Calhoun S."/>
            <person name="Haridas S."/>
            <person name="Kuo A."/>
            <person name="Mondo S."/>
            <person name="Pangilinan J."/>
            <person name="Riley R."/>
            <person name="LaButti K."/>
            <person name="Andreopoulos B."/>
            <person name="Lipzen A."/>
            <person name="Chen C."/>
            <person name="Yan M."/>
            <person name="Daum C."/>
            <person name="Ng V."/>
            <person name="Clum A."/>
            <person name="Steindorff A."/>
            <person name="Ohm R.A."/>
            <person name="Martin F."/>
            <person name="Silar P."/>
            <person name="Natvig D.O."/>
            <person name="Lalanne C."/>
            <person name="Gautier V."/>
            <person name="Ament-Velasquez S.L."/>
            <person name="Kruys A."/>
            <person name="Hutchinson M.I."/>
            <person name="Powell A.J."/>
            <person name="Barry K."/>
            <person name="Miller A.N."/>
            <person name="Grigoriev I.V."/>
            <person name="Debuchy R."/>
            <person name="Gladieux P."/>
            <person name="Hiltunen Thoren M."/>
            <person name="Johannesson H."/>
        </authorList>
    </citation>
    <scope>NUCLEOTIDE SEQUENCE</scope>
    <source>
        <strain evidence="3">CBS 757.83</strain>
    </source>
</reference>
<protein>
    <recommendedName>
        <fullName evidence="2">2EXR domain-containing protein</fullName>
    </recommendedName>
</protein>
<proteinExistence type="predicted"/>
<comment type="caution">
    <text evidence="3">The sequence shown here is derived from an EMBL/GenBank/DDBJ whole genome shotgun (WGS) entry which is preliminary data.</text>
</comment>
<feature type="region of interest" description="Disordered" evidence="1">
    <location>
        <begin position="209"/>
        <end position="231"/>
    </location>
</feature>
<dbReference type="InterPro" id="IPR045518">
    <property type="entry name" value="2EXR"/>
</dbReference>
<dbReference type="AlphaFoldDB" id="A0AAN6T275"/>
<evidence type="ECO:0000313" key="3">
    <source>
        <dbReference type="EMBL" id="KAK4102400.1"/>
    </source>
</evidence>
<dbReference type="Pfam" id="PF20150">
    <property type="entry name" value="2EXR"/>
    <property type="match status" value="1"/>
</dbReference>
<evidence type="ECO:0000256" key="1">
    <source>
        <dbReference type="SAM" id="MobiDB-lite"/>
    </source>
</evidence>
<feature type="region of interest" description="Disordered" evidence="1">
    <location>
        <begin position="1"/>
        <end position="28"/>
    </location>
</feature>
<dbReference type="Proteomes" id="UP001305647">
    <property type="component" value="Unassembled WGS sequence"/>
</dbReference>
<evidence type="ECO:0000313" key="4">
    <source>
        <dbReference type="Proteomes" id="UP001305647"/>
    </source>
</evidence>
<accession>A0AAN6T275</accession>
<dbReference type="EMBL" id="MU863631">
    <property type="protein sequence ID" value="KAK4102400.1"/>
    <property type="molecule type" value="Genomic_DNA"/>
</dbReference>
<sequence>MSVSLTPSPPQGPEEDQPPTDTIGASFTPFPRLPPEIRAMIWELCLPKRVVPFSIIALCHQDYHSPDRRDADNNNTINGVRCIRVETIMDLLNKHLERSCRIALVSREAREAALSLRRRAEDLGLPWLGKDATFDPRTDTVLLDCDVFVRYRDMWDEVRTKLSAGAGAWGGNGRGVSFGLTAALFRWCGAPYRIQETEVDEEVVLAQDLDDDDDGDDDDDFENDDDVTISESDMDDAGFRVRQRAWPIVMRTVLLEVKSVEACGTGLFGLFGEEPSIFIDLRNKRQVELLKRIPRLTSVLFPVQRTVKESRAKWKRYKSGSRPVSRMLGLVGCKEEGGSSMGSGPYPVINVERQWRLCRG</sequence>
<feature type="domain" description="2EXR" evidence="2">
    <location>
        <begin position="27"/>
        <end position="141"/>
    </location>
</feature>
<name>A0AAN6T275_9PEZI</name>
<reference evidence="3" key="2">
    <citation type="submission" date="2023-05" db="EMBL/GenBank/DDBJ databases">
        <authorList>
            <consortium name="Lawrence Berkeley National Laboratory"/>
            <person name="Steindorff A."/>
            <person name="Hensen N."/>
            <person name="Bonometti L."/>
            <person name="Westerberg I."/>
            <person name="Brannstrom I.O."/>
            <person name="Guillou S."/>
            <person name="Cros-Aarteil S."/>
            <person name="Calhoun S."/>
            <person name="Haridas S."/>
            <person name="Kuo A."/>
            <person name="Mondo S."/>
            <person name="Pangilinan J."/>
            <person name="Riley R."/>
            <person name="Labutti K."/>
            <person name="Andreopoulos B."/>
            <person name="Lipzen A."/>
            <person name="Chen C."/>
            <person name="Yanf M."/>
            <person name="Daum C."/>
            <person name="Ng V."/>
            <person name="Clum A."/>
            <person name="Ohm R."/>
            <person name="Martin F."/>
            <person name="Silar P."/>
            <person name="Natvig D."/>
            <person name="Lalanne C."/>
            <person name="Gautier V."/>
            <person name="Ament-Velasquez S.L."/>
            <person name="Kruys A."/>
            <person name="Hutchinson M.I."/>
            <person name="Powell A.J."/>
            <person name="Barry K."/>
            <person name="Miller A.N."/>
            <person name="Grigoriev I.V."/>
            <person name="Debuchy R."/>
            <person name="Gladieux P."/>
            <person name="Thoren M.H."/>
            <person name="Johannesson H."/>
        </authorList>
    </citation>
    <scope>NUCLEOTIDE SEQUENCE</scope>
    <source>
        <strain evidence="3">CBS 757.83</strain>
    </source>
</reference>
<evidence type="ECO:0000259" key="2">
    <source>
        <dbReference type="Pfam" id="PF20150"/>
    </source>
</evidence>
<organism evidence="3 4">
    <name type="scientific">Parathielavia hyrcaniae</name>
    <dbReference type="NCBI Taxonomy" id="113614"/>
    <lineage>
        <taxon>Eukaryota</taxon>
        <taxon>Fungi</taxon>
        <taxon>Dikarya</taxon>
        <taxon>Ascomycota</taxon>
        <taxon>Pezizomycotina</taxon>
        <taxon>Sordariomycetes</taxon>
        <taxon>Sordariomycetidae</taxon>
        <taxon>Sordariales</taxon>
        <taxon>Chaetomiaceae</taxon>
        <taxon>Parathielavia</taxon>
    </lineage>
</organism>
<keyword evidence="4" id="KW-1185">Reference proteome</keyword>
<gene>
    <name evidence="3" type="ORF">N658DRAFT_552398</name>
</gene>